<organism evidence="1 2">
    <name type="scientific">Alicyclobacillus acidoterrestris (strain ATCC 49025 / DSM 3922 / CIP 106132 / NCIMB 13137 / GD3B)</name>
    <dbReference type="NCBI Taxonomy" id="1356854"/>
    <lineage>
        <taxon>Bacteria</taxon>
        <taxon>Bacillati</taxon>
        <taxon>Bacillota</taxon>
        <taxon>Bacilli</taxon>
        <taxon>Bacillales</taxon>
        <taxon>Alicyclobacillaceae</taxon>
        <taxon>Alicyclobacillus</taxon>
    </lineage>
</organism>
<evidence type="ECO:0000313" key="2">
    <source>
        <dbReference type="Proteomes" id="UP000829401"/>
    </source>
</evidence>
<dbReference type="EMBL" id="CP080467">
    <property type="protein sequence ID" value="UNO47948.1"/>
    <property type="molecule type" value="Genomic_DNA"/>
</dbReference>
<accession>T0D8B2</accession>
<name>T0D8B2_ALIAG</name>
<sequence length="97" mass="11174">MTDGRVLSKQSIRQREKDAILWLECNPDDLKTKRELDLFATIRDLQCQLSELKDTNEILRDNMHQAFGYMAQCPQCRGILPDHADGCALYEAMEATK</sequence>
<dbReference type="STRING" id="1356854.N007_05690"/>
<dbReference type="RefSeq" id="WP_021296181.1">
    <property type="nucleotide sequence ID" value="NZ_AURB01000124.1"/>
</dbReference>
<dbReference type="AlphaFoldDB" id="T0D8B2"/>
<proteinExistence type="predicted"/>
<keyword evidence="2" id="KW-1185">Reference proteome</keyword>
<dbReference type="Proteomes" id="UP000829401">
    <property type="component" value="Chromosome"/>
</dbReference>
<evidence type="ECO:0000313" key="1">
    <source>
        <dbReference type="EMBL" id="UNO47948.1"/>
    </source>
</evidence>
<gene>
    <name evidence="1" type="ORF">K1I37_14835</name>
</gene>
<reference evidence="2" key="1">
    <citation type="journal article" date="2022" name="G3 (Bethesda)">
        <title>Unveiling the complete genome sequence of Alicyclobacillus acidoterrestris DSM 3922T, a taint-producing strain.</title>
        <authorList>
            <person name="Leonardo I.C."/>
            <person name="Barreto Crespo M.T."/>
            <person name="Gaspar F.B."/>
        </authorList>
    </citation>
    <scope>NUCLEOTIDE SEQUENCE [LARGE SCALE GENOMIC DNA]</scope>
    <source>
        <strain evidence="2">DSM 3922</strain>
    </source>
</reference>
<protein>
    <submittedName>
        <fullName evidence="1">Uncharacterized protein</fullName>
    </submittedName>
</protein>
<accession>A0A9E7CV77</accession>
<dbReference type="KEGG" id="aaco:K1I37_14835"/>